<dbReference type="AlphaFoldDB" id="A0A7R9A8S8"/>
<dbReference type="Proteomes" id="UP000677054">
    <property type="component" value="Unassembled WGS sequence"/>
</dbReference>
<feature type="region of interest" description="Disordered" evidence="1">
    <location>
        <begin position="679"/>
        <end position="728"/>
    </location>
</feature>
<feature type="compositionally biased region" description="Pro residues" evidence="1">
    <location>
        <begin position="846"/>
        <end position="855"/>
    </location>
</feature>
<feature type="compositionally biased region" description="Basic and acidic residues" evidence="1">
    <location>
        <begin position="158"/>
        <end position="180"/>
    </location>
</feature>
<evidence type="ECO:0000313" key="4">
    <source>
        <dbReference type="EMBL" id="CAD7249610.1"/>
    </source>
</evidence>
<feature type="compositionally biased region" description="Basic and acidic residues" evidence="1">
    <location>
        <begin position="575"/>
        <end position="598"/>
    </location>
</feature>
<feature type="compositionally biased region" description="Pro residues" evidence="1">
    <location>
        <begin position="875"/>
        <end position="885"/>
    </location>
</feature>
<feature type="region of interest" description="Disordered" evidence="1">
    <location>
        <begin position="914"/>
        <end position="933"/>
    </location>
</feature>
<feature type="compositionally biased region" description="Low complexity" evidence="1">
    <location>
        <begin position="783"/>
        <end position="826"/>
    </location>
</feature>
<sequence>MEVSEHCPSGTQSLASRPSVSLRTSFESVSFLRVVTVVPCENHGVVHDGSHQQLSIQVPCSDSRAEPEAEVLCRRLFNRARGRSDHPEAYDDCGLCLPGYVAESWGVDRESEVCSKSSEGKEKKAEVPALAIAVGCVIFLVLLVFLVRRLRRRNRSRKLSETREPDPSPEDGRGACEHQPEGARLEGARLGLLADFGCPPPSPRQEKACLASNLTLEEMERNTCDHLLIHTFTSRRPEVSSLHCKGPPSPPSKLPHPSKSRTRNVLEAISSRTTTFDDDATSARSQILRGNATLFGFCTTAPRLVHAQRPPEIRASKQNCAKREVERLSSEGGASTARPPGTTLLIGGEERDVLREVSSLPLSFSGQITRNGMAVGSPLTFGDPLAFTAFKHSSYADILAENERADDESCSSSHRIPPQKMEEKRVHIRHCLLFDFDLGISATQAPRHLCQTEGRDAPSLNTCHYWYSRFRSGDRSLEDRPSGVLRTRSDLPLQPRDTLQWWLFLQLGLVAAGGGCIRAEEFCKTFNRKPGGIPCPSSHLECGSCLDGYSAEEWSGGRVADVCRSIRTAFELDQDDPHRLDPGDPDRLDSGDPDRLDPGETPTQPQGSSNLVNILVPIAVICFVLIAVGLWFRRRKKPLPLDAERNGESEEDPIFRGSLTSTSTVRFDKRTPAVFAFPRGRPQLSHRGNKTLPNGEVEGRGGGGGGEGGGGGGGEGGGGGGGGGGSVREMSLTHQEIISCEAERLLQATPNNWEHFKNNPCSAFHYAPGIETRNERMTPSPTPSTDSSSISTTSTTWSPPHPSTGSSPSWSQPEQPSTQSPSLPLCILPPSPLAPVTPLTQSPSARPSPTPPPSTPSHSPRPSRSASSSSSNRSPSPPPPGPPPEGGSGSGRQWKRTTSVEHVQEILSVFISGHLFRSLSSRNHHREEAGRDP</sequence>
<evidence type="ECO:0000256" key="1">
    <source>
        <dbReference type="SAM" id="MobiDB-lite"/>
    </source>
</evidence>
<reference evidence="4" key="1">
    <citation type="submission" date="2020-11" db="EMBL/GenBank/DDBJ databases">
        <authorList>
            <person name="Tran Van P."/>
        </authorList>
    </citation>
    <scope>NUCLEOTIDE SEQUENCE</scope>
</reference>
<keyword evidence="2" id="KW-0812">Transmembrane</keyword>
<protein>
    <recommendedName>
        <fullName evidence="3">Mos1 transposase HTH domain-containing protein</fullName>
    </recommendedName>
</protein>
<feature type="compositionally biased region" description="Gly residues" evidence="1">
    <location>
        <begin position="700"/>
        <end position="726"/>
    </location>
</feature>
<name>A0A7R9A8S8_9CRUS</name>
<keyword evidence="5" id="KW-1185">Reference proteome</keyword>
<dbReference type="EMBL" id="CAJPEV010002392">
    <property type="protein sequence ID" value="CAG0896742.1"/>
    <property type="molecule type" value="Genomic_DNA"/>
</dbReference>
<dbReference type="InterPro" id="IPR041426">
    <property type="entry name" value="Mos1_HTH"/>
</dbReference>
<feature type="transmembrane region" description="Helical" evidence="2">
    <location>
        <begin position="127"/>
        <end position="147"/>
    </location>
</feature>
<proteinExistence type="predicted"/>
<gene>
    <name evidence="4" type="ORF">DSTB1V02_LOCUS9399</name>
</gene>
<feature type="region of interest" description="Disordered" evidence="1">
    <location>
        <begin position="773"/>
        <end position="900"/>
    </location>
</feature>
<feature type="region of interest" description="Disordered" evidence="1">
    <location>
        <begin position="238"/>
        <end position="261"/>
    </location>
</feature>
<dbReference type="Pfam" id="PF17906">
    <property type="entry name" value="HTH_48"/>
    <property type="match status" value="1"/>
</dbReference>
<keyword evidence="2" id="KW-1133">Transmembrane helix</keyword>
<dbReference type="EMBL" id="LR901909">
    <property type="protein sequence ID" value="CAD7249610.1"/>
    <property type="molecule type" value="Genomic_DNA"/>
</dbReference>
<feature type="region of interest" description="Disordered" evidence="1">
    <location>
        <begin position="574"/>
        <end position="609"/>
    </location>
</feature>
<accession>A0A7R9A8S8</accession>
<feature type="transmembrane region" description="Helical" evidence="2">
    <location>
        <begin position="611"/>
        <end position="632"/>
    </location>
</feature>
<keyword evidence="2" id="KW-0472">Membrane</keyword>
<evidence type="ECO:0000313" key="5">
    <source>
        <dbReference type="Proteomes" id="UP000677054"/>
    </source>
</evidence>
<evidence type="ECO:0000256" key="2">
    <source>
        <dbReference type="SAM" id="Phobius"/>
    </source>
</evidence>
<evidence type="ECO:0000259" key="3">
    <source>
        <dbReference type="Pfam" id="PF17906"/>
    </source>
</evidence>
<feature type="compositionally biased region" description="Low complexity" evidence="1">
    <location>
        <begin position="856"/>
        <end position="874"/>
    </location>
</feature>
<feature type="domain" description="Mos1 transposase HTH" evidence="3">
    <location>
        <begin position="425"/>
        <end position="474"/>
    </location>
</feature>
<dbReference type="Gene3D" id="1.10.10.1450">
    <property type="match status" value="1"/>
</dbReference>
<organism evidence="4">
    <name type="scientific">Darwinula stevensoni</name>
    <dbReference type="NCBI Taxonomy" id="69355"/>
    <lineage>
        <taxon>Eukaryota</taxon>
        <taxon>Metazoa</taxon>
        <taxon>Ecdysozoa</taxon>
        <taxon>Arthropoda</taxon>
        <taxon>Crustacea</taxon>
        <taxon>Oligostraca</taxon>
        <taxon>Ostracoda</taxon>
        <taxon>Podocopa</taxon>
        <taxon>Podocopida</taxon>
        <taxon>Darwinulocopina</taxon>
        <taxon>Darwinuloidea</taxon>
        <taxon>Darwinulidae</taxon>
        <taxon>Darwinula</taxon>
    </lineage>
</organism>
<feature type="region of interest" description="Disordered" evidence="1">
    <location>
        <begin position="156"/>
        <end position="180"/>
    </location>
</feature>